<evidence type="ECO:0000313" key="11">
    <source>
        <dbReference type="EMBL" id="KAK1922703.1"/>
    </source>
</evidence>
<comment type="caution">
    <text evidence="11">The sequence shown here is derived from an EMBL/GenBank/DDBJ whole genome shotgun (WGS) entry which is preliminary data.</text>
</comment>
<dbReference type="GO" id="GO:0051123">
    <property type="term" value="P:RNA polymerase II preinitiation complex assembly"/>
    <property type="evidence" value="ECO:0007669"/>
    <property type="project" value="UniProtKB-ARBA"/>
</dbReference>
<dbReference type="PROSITE" id="PS51134">
    <property type="entry name" value="ZF_TFIIB"/>
    <property type="match status" value="1"/>
</dbReference>
<reference evidence="11" key="1">
    <citation type="submission" date="2023-02" db="EMBL/GenBank/DDBJ databases">
        <title>Identification and recombinant expression of a fungal hydrolase from Papiliotrema laurentii that hydrolyzes apple cutin and clears colloidal polyester polyurethane.</title>
        <authorList>
            <consortium name="DOE Joint Genome Institute"/>
            <person name="Roman V.A."/>
            <person name="Bojanowski C."/>
            <person name="Crable B.R."/>
            <person name="Wagner D.N."/>
            <person name="Hung C.S."/>
            <person name="Nadeau L.J."/>
            <person name="Schratz L."/>
            <person name="Haridas S."/>
            <person name="Pangilinan J."/>
            <person name="Lipzen A."/>
            <person name="Na H."/>
            <person name="Yan M."/>
            <person name="Ng V."/>
            <person name="Grigoriev I.V."/>
            <person name="Spatafora J.W."/>
            <person name="Barlow D."/>
            <person name="Biffinger J."/>
            <person name="Kelley-Loughnane N."/>
            <person name="Varaljay V.A."/>
            <person name="Crookes-Goodson W.J."/>
        </authorList>
    </citation>
    <scope>NUCLEOTIDE SEQUENCE</scope>
    <source>
        <strain evidence="11">5307AH</strain>
    </source>
</reference>
<keyword evidence="4" id="KW-0805">Transcription regulation</keyword>
<feature type="domain" description="TFIIB-type" evidence="10">
    <location>
        <begin position="24"/>
        <end position="58"/>
    </location>
</feature>
<dbReference type="InterPro" id="IPR000812">
    <property type="entry name" value="TFIIB"/>
</dbReference>
<evidence type="ECO:0000256" key="3">
    <source>
        <dbReference type="ARBA" id="ARBA00022737"/>
    </source>
</evidence>
<keyword evidence="3" id="KW-0677">Repeat</keyword>
<keyword evidence="9" id="KW-0862">Zinc</keyword>
<dbReference type="Gene3D" id="1.10.472.10">
    <property type="entry name" value="Cyclin-like"/>
    <property type="match status" value="1"/>
</dbReference>
<evidence type="ECO:0000256" key="1">
    <source>
        <dbReference type="ARBA" id="ARBA00010857"/>
    </source>
</evidence>
<dbReference type="GO" id="GO:0008270">
    <property type="term" value="F:zinc ion binding"/>
    <property type="evidence" value="ECO:0007669"/>
    <property type="project" value="UniProtKB-KW"/>
</dbReference>
<dbReference type="PANTHER" id="PTHR11618:SF13">
    <property type="entry name" value="TRANSCRIPTION INITIATION FACTOR IIB"/>
    <property type="match status" value="1"/>
</dbReference>
<proteinExistence type="inferred from homology"/>
<evidence type="ECO:0000256" key="4">
    <source>
        <dbReference type="ARBA" id="ARBA00023015"/>
    </source>
</evidence>
<evidence type="ECO:0000313" key="12">
    <source>
        <dbReference type="Proteomes" id="UP001182556"/>
    </source>
</evidence>
<comment type="subunit">
    <text evidence="8">Associates with TFIID-IIA (DA complex) to form TFIID-IIA-IIB (DAB-complex) which is then recognized by polymerase II.</text>
</comment>
<evidence type="ECO:0000256" key="8">
    <source>
        <dbReference type="ARBA" id="ARBA00066213"/>
    </source>
</evidence>
<dbReference type="Pfam" id="PF08271">
    <property type="entry name" value="Zn_Ribbon_TF"/>
    <property type="match status" value="1"/>
</dbReference>
<evidence type="ECO:0000256" key="9">
    <source>
        <dbReference type="PROSITE-ProRule" id="PRU00469"/>
    </source>
</evidence>
<dbReference type="InterPro" id="IPR013150">
    <property type="entry name" value="TFIIB_cyclin"/>
</dbReference>
<evidence type="ECO:0000259" key="10">
    <source>
        <dbReference type="PROSITE" id="PS51134"/>
    </source>
</evidence>
<keyword evidence="9" id="KW-0479">Metal-binding</keyword>
<dbReference type="PANTHER" id="PTHR11618">
    <property type="entry name" value="TRANSCRIPTION INITIATION FACTOR IIB-RELATED"/>
    <property type="match status" value="1"/>
</dbReference>
<dbReference type="Gene3D" id="1.10.472.170">
    <property type="match status" value="1"/>
</dbReference>
<dbReference type="PRINTS" id="PR00685">
    <property type="entry name" value="TIFACTORIIB"/>
</dbReference>
<evidence type="ECO:0000256" key="5">
    <source>
        <dbReference type="ARBA" id="ARBA00023163"/>
    </source>
</evidence>
<dbReference type="FunFam" id="1.10.472.170:FF:000001">
    <property type="entry name" value="Transcription initiation factor IIB"/>
    <property type="match status" value="1"/>
</dbReference>
<dbReference type="AlphaFoldDB" id="A0AAD9CY29"/>
<dbReference type="Pfam" id="PF00382">
    <property type="entry name" value="TFIIB"/>
    <property type="match status" value="2"/>
</dbReference>
<dbReference type="GO" id="GO:0097550">
    <property type="term" value="C:transcription preinitiation complex"/>
    <property type="evidence" value="ECO:0007669"/>
    <property type="project" value="TreeGrafter"/>
</dbReference>
<name>A0AAD9CY29_PAPLA</name>
<gene>
    <name evidence="11" type="ORF">DB88DRAFT_496025</name>
</gene>
<dbReference type="SUPFAM" id="SSF47954">
    <property type="entry name" value="Cyclin-like"/>
    <property type="match status" value="2"/>
</dbReference>
<comment type="similarity">
    <text evidence="1">Belongs to the TFIIB family.</text>
</comment>
<dbReference type="InterPro" id="IPR036915">
    <property type="entry name" value="Cyclin-like_sf"/>
</dbReference>
<keyword evidence="9" id="KW-0863">Zinc-finger</keyword>
<dbReference type="SUPFAM" id="SSF57783">
    <property type="entry name" value="Zinc beta-ribbon"/>
    <property type="match status" value="1"/>
</dbReference>
<accession>A0AAD9CY29</accession>
<dbReference type="InterPro" id="IPR013137">
    <property type="entry name" value="Znf_TFIIB"/>
</dbReference>
<keyword evidence="5" id="KW-0804">Transcription</keyword>
<protein>
    <recommendedName>
        <fullName evidence="2">Transcription initiation factor IIB</fullName>
    </recommendedName>
    <alternativeName>
        <fullName evidence="6">General transcription factor TFIIB</fullName>
    </alternativeName>
</protein>
<sequence length="373" mass="40449">MMTATAGPQTQKFAYGQPAAPNLNVHLLCPRCREDPPNLVEEYSKGDIVCGSCGMVLGDRIVDTRSEWRTFAGDENGDDPSRVGDAVNPLLAESFETTISSINDRNGQARDLQRAAARQQGNKENNALNNVFKKIAEIGEKLQVNRNVVQSAQWAYKIAEDKKYVRGKGSKDTDAAIAACIILGCRRFKVDRSLLEVAQFTGIEKKKIGKMLLALGPVINRELGDKNPMAVASKGEQSTRSLIARYINYLGLDNDVNKAAQYIAERAGDQEGVVGRSPVSIAAGVLYFAVLLYDRADDLEKASAKEIAKIANVSDGTIKHVCKLIAAKISAVIKPEWNTLSGYDRLVALGRSDVANSVKPSRASTPKPDVNTP</sequence>
<dbReference type="GO" id="GO:0016251">
    <property type="term" value="F:RNA polymerase II general transcription initiation factor activity"/>
    <property type="evidence" value="ECO:0007669"/>
    <property type="project" value="TreeGrafter"/>
</dbReference>
<dbReference type="EMBL" id="JAODAN010000008">
    <property type="protein sequence ID" value="KAK1922703.1"/>
    <property type="molecule type" value="Genomic_DNA"/>
</dbReference>
<evidence type="ECO:0000256" key="7">
    <source>
        <dbReference type="ARBA" id="ARBA00056616"/>
    </source>
</evidence>
<dbReference type="FunFam" id="2.20.25.10:FF:000036">
    <property type="entry name" value="Transcription initiation factor IIB"/>
    <property type="match status" value="1"/>
</dbReference>
<keyword evidence="12" id="KW-1185">Reference proteome</keyword>
<evidence type="ECO:0000256" key="6">
    <source>
        <dbReference type="ARBA" id="ARBA00031706"/>
    </source>
</evidence>
<dbReference type="GO" id="GO:0017025">
    <property type="term" value="F:TBP-class protein binding"/>
    <property type="evidence" value="ECO:0007669"/>
    <property type="project" value="InterPro"/>
</dbReference>
<evidence type="ECO:0000256" key="2">
    <source>
        <dbReference type="ARBA" id="ARBA00013932"/>
    </source>
</evidence>
<dbReference type="Proteomes" id="UP001182556">
    <property type="component" value="Unassembled WGS sequence"/>
</dbReference>
<dbReference type="GO" id="GO:0005634">
    <property type="term" value="C:nucleus"/>
    <property type="evidence" value="ECO:0007669"/>
    <property type="project" value="TreeGrafter"/>
</dbReference>
<comment type="function">
    <text evidence="7">General factor that plays a major role in the activation of eukaryotic genes transcribed by RNA polymerase II.</text>
</comment>
<organism evidence="11 12">
    <name type="scientific">Papiliotrema laurentii</name>
    <name type="common">Cryptococcus laurentii</name>
    <dbReference type="NCBI Taxonomy" id="5418"/>
    <lineage>
        <taxon>Eukaryota</taxon>
        <taxon>Fungi</taxon>
        <taxon>Dikarya</taxon>
        <taxon>Basidiomycota</taxon>
        <taxon>Agaricomycotina</taxon>
        <taxon>Tremellomycetes</taxon>
        <taxon>Tremellales</taxon>
        <taxon>Rhynchogastremaceae</taxon>
        <taxon>Papiliotrema</taxon>
    </lineage>
</organism>